<reference evidence="3" key="1">
    <citation type="journal article" date="2019" name="Int. J. Syst. Evol. Microbiol.">
        <title>The Global Catalogue of Microorganisms (GCM) 10K type strain sequencing project: providing services to taxonomists for standard genome sequencing and annotation.</title>
        <authorList>
            <consortium name="The Broad Institute Genomics Platform"/>
            <consortium name="The Broad Institute Genome Sequencing Center for Infectious Disease"/>
            <person name="Wu L."/>
            <person name="Ma J."/>
        </authorList>
    </citation>
    <scope>NUCLEOTIDE SEQUENCE [LARGE SCALE GENOMIC DNA]</scope>
    <source>
        <strain evidence="3">JCM 12165</strain>
    </source>
</reference>
<evidence type="ECO:0000256" key="1">
    <source>
        <dbReference type="SAM" id="Phobius"/>
    </source>
</evidence>
<sequence>MGKKRTEEEETVREAFAGLFGGFGLMIVVFLIVHFVIGFPAFQ</sequence>
<name>A0ABV9NSG7_9BACI</name>
<evidence type="ECO:0008006" key="4">
    <source>
        <dbReference type="Google" id="ProtNLM"/>
    </source>
</evidence>
<dbReference type="EMBL" id="JBHSGK010000003">
    <property type="protein sequence ID" value="MFC4735266.1"/>
    <property type="molecule type" value="Genomic_DNA"/>
</dbReference>
<protein>
    <recommendedName>
        <fullName evidence="4">YqzM family protein</fullName>
    </recommendedName>
</protein>
<keyword evidence="1" id="KW-1133">Transmembrane helix</keyword>
<evidence type="ECO:0000313" key="3">
    <source>
        <dbReference type="Proteomes" id="UP001595896"/>
    </source>
</evidence>
<evidence type="ECO:0000313" key="2">
    <source>
        <dbReference type="EMBL" id="MFC4735266.1"/>
    </source>
</evidence>
<feature type="transmembrane region" description="Helical" evidence="1">
    <location>
        <begin position="20"/>
        <end position="42"/>
    </location>
</feature>
<keyword evidence="1" id="KW-0812">Transmembrane</keyword>
<dbReference type="Proteomes" id="UP001595896">
    <property type="component" value="Unassembled WGS sequence"/>
</dbReference>
<proteinExistence type="predicted"/>
<comment type="caution">
    <text evidence="2">The sequence shown here is derived from an EMBL/GenBank/DDBJ whole genome shotgun (WGS) entry which is preliminary data.</text>
</comment>
<keyword evidence="3" id="KW-1185">Reference proteome</keyword>
<dbReference type="RefSeq" id="WP_377907889.1">
    <property type="nucleotide sequence ID" value="NZ_JBHSGK010000003.1"/>
</dbReference>
<organism evidence="2 3">
    <name type="scientific">Bacillus daqingensis</name>
    <dbReference type="NCBI Taxonomy" id="872396"/>
    <lineage>
        <taxon>Bacteria</taxon>
        <taxon>Bacillati</taxon>
        <taxon>Bacillota</taxon>
        <taxon>Bacilli</taxon>
        <taxon>Bacillales</taxon>
        <taxon>Bacillaceae</taxon>
        <taxon>Bacillus</taxon>
    </lineage>
</organism>
<keyword evidence="1" id="KW-0472">Membrane</keyword>
<gene>
    <name evidence="2" type="ORF">ACFO4L_01595</name>
</gene>
<accession>A0ABV9NSG7</accession>